<dbReference type="GO" id="GO:0006397">
    <property type="term" value="P:mRNA processing"/>
    <property type="evidence" value="ECO:0007669"/>
    <property type="project" value="UniProtKB-KW"/>
</dbReference>
<evidence type="ECO:0000313" key="12">
    <source>
        <dbReference type="EMBL" id="KAK3329872.1"/>
    </source>
</evidence>
<evidence type="ECO:0000313" key="13">
    <source>
        <dbReference type="Proteomes" id="UP001283341"/>
    </source>
</evidence>
<dbReference type="GO" id="GO:0008380">
    <property type="term" value="P:RNA splicing"/>
    <property type="evidence" value="ECO:0007669"/>
    <property type="project" value="UniProtKB-KW"/>
</dbReference>
<gene>
    <name evidence="12" type="ORF">B0H66DRAFT_597434</name>
</gene>
<dbReference type="PANTHER" id="PTHR12777">
    <property type="entry name" value="SMALL NUCLEAR RIBONUCLEOPROTEIN SM D2"/>
    <property type="match status" value="1"/>
</dbReference>
<feature type="region of interest" description="Disordered" evidence="10">
    <location>
        <begin position="134"/>
        <end position="173"/>
    </location>
</feature>
<dbReference type="GO" id="GO:0030532">
    <property type="term" value="C:small nuclear ribonucleoprotein complex"/>
    <property type="evidence" value="ECO:0007669"/>
    <property type="project" value="InterPro"/>
</dbReference>
<dbReference type="GO" id="GO:0005829">
    <property type="term" value="C:cytosol"/>
    <property type="evidence" value="ECO:0007669"/>
    <property type="project" value="UniProtKB-SubCell"/>
</dbReference>
<evidence type="ECO:0000256" key="4">
    <source>
        <dbReference type="ARBA" id="ARBA00022490"/>
    </source>
</evidence>
<keyword evidence="6 9" id="KW-0508">mRNA splicing</keyword>
<dbReference type="SUPFAM" id="SSF50182">
    <property type="entry name" value="Sm-like ribonucleoproteins"/>
    <property type="match status" value="1"/>
</dbReference>
<sequence>MTTQWSANRVSTGSKIVRYVQFEPRALVAADLDIHRSRLYPCHVVFSAGPLSNLQTAVRSHTQVLISVRNGRKLLARVKVFDRHQNMVLENVKETAAWLRAGANVNIPSSEGHLNANNAMEMSQMMVQAMWNRDSPGPRTGMSTRTSPAHRRETTMRSASSATRSSTNDVSLRRFPDHRHLFDRRTS</sequence>
<evidence type="ECO:0000256" key="5">
    <source>
        <dbReference type="ARBA" id="ARBA00022664"/>
    </source>
</evidence>
<keyword evidence="5 9" id="KW-0507">mRNA processing</keyword>
<evidence type="ECO:0000256" key="2">
    <source>
        <dbReference type="ARBA" id="ARBA00004514"/>
    </source>
</evidence>
<evidence type="ECO:0000256" key="8">
    <source>
        <dbReference type="ARBA" id="ARBA00023274"/>
    </source>
</evidence>
<evidence type="ECO:0000256" key="7">
    <source>
        <dbReference type="ARBA" id="ARBA00023242"/>
    </source>
</evidence>
<dbReference type="Gene3D" id="2.30.30.100">
    <property type="match status" value="1"/>
</dbReference>
<comment type="similarity">
    <text evidence="3 9">Belongs to the snRNP core protein family.</text>
</comment>
<dbReference type="EMBL" id="JAUEDM010000001">
    <property type="protein sequence ID" value="KAK3329872.1"/>
    <property type="molecule type" value="Genomic_DNA"/>
</dbReference>
<feature type="compositionally biased region" description="Low complexity" evidence="10">
    <location>
        <begin position="156"/>
        <end position="167"/>
    </location>
</feature>
<dbReference type="AlphaFoldDB" id="A0AAE0IRL2"/>
<comment type="caution">
    <text evidence="12">The sequence shown here is derived from an EMBL/GenBank/DDBJ whole genome shotgun (WGS) entry which is preliminary data.</text>
</comment>
<name>A0AAE0IRL2_9PEZI</name>
<keyword evidence="4" id="KW-0963">Cytoplasm</keyword>
<dbReference type="InterPro" id="IPR001163">
    <property type="entry name" value="Sm_dom_euk/arc"/>
</dbReference>
<evidence type="ECO:0000256" key="9">
    <source>
        <dbReference type="RuleBase" id="RU365051"/>
    </source>
</evidence>
<reference evidence="12" key="2">
    <citation type="submission" date="2023-06" db="EMBL/GenBank/DDBJ databases">
        <authorList>
            <consortium name="Lawrence Berkeley National Laboratory"/>
            <person name="Haridas S."/>
            <person name="Hensen N."/>
            <person name="Bonometti L."/>
            <person name="Westerberg I."/>
            <person name="Brannstrom I.O."/>
            <person name="Guillou S."/>
            <person name="Cros-Aarteil S."/>
            <person name="Calhoun S."/>
            <person name="Kuo A."/>
            <person name="Mondo S."/>
            <person name="Pangilinan J."/>
            <person name="Riley R."/>
            <person name="Labutti K."/>
            <person name="Andreopoulos B."/>
            <person name="Lipzen A."/>
            <person name="Chen C."/>
            <person name="Yanf M."/>
            <person name="Daum C."/>
            <person name="Ng V."/>
            <person name="Clum A."/>
            <person name="Steindorff A."/>
            <person name="Ohm R."/>
            <person name="Martin F."/>
            <person name="Silar P."/>
            <person name="Natvig D."/>
            <person name="Lalanne C."/>
            <person name="Gautier V."/>
            <person name="Ament-Velasquez S.L."/>
            <person name="Kruys A."/>
            <person name="Hutchinson M.I."/>
            <person name="Powell A.J."/>
            <person name="Barry K."/>
            <person name="Miller A.N."/>
            <person name="Grigoriev I.V."/>
            <person name="Debuchy R."/>
            <person name="Gladieux P."/>
            <person name="Thoren M.H."/>
            <person name="Johannesson H."/>
        </authorList>
    </citation>
    <scope>NUCLEOTIDE SEQUENCE</scope>
    <source>
        <strain evidence="12">CBS 118394</strain>
    </source>
</reference>
<evidence type="ECO:0000256" key="1">
    <source>
        <dbReference type="ARBA" id="ARBA00004123"/>
    </source>
</evidence>
<evidence type="ECO:0000256" key="6">
    <source>
        <dbReference type="ARBA" id="ARBA00023187"/>
    </source>
</evidence>
<dbReference type="Pfam" id="PF01423">
    <property type="entry name" value="LSM"/>
    <property type="match status" value="1"/>
</dbReference>
<dbReference type="InterPro" id="IPR027248">
    <property type="entry name" value="Sm_D2"/>
</dbReference>
<evidence type="ECO:0000256" key="3">
    <source>
        <dbReference type="ARBA" id="ARBA00008146"/>
    </source>
</evidence>
<keyword evidence="13" id="KW-1185">Reference proteome</keyword>
<organism evidence="12 13">
    <name type="scientific">Apodospora peruviana</name>
    <dbReference type="NCBI Taxonomy" id="516989"/>
    <lineage>
        <taxon>Eukaryota</taxon>
        <taxon>Fungi</taxon>
        <taxon>Dikarya</taxon>
        <taxon>Ascomycota</taxon>
        <taxon>Pezizomycotina</taxon>
        <taxon>Sordariomycetes</taxon>
        <taxon>Sordariomycetidae</taxon>
        <taxon>Sordariales</taxon>
        <taxon>Lasiosphaeriaceae</taxon>
        <taxon>Apodospora</taxon>
    </lineage>
</organism>
<protein>
    <recommendedName>
        <fullName evidence="9">Small nuclear ribonucleoprotein Sm D2</fullName>
        <shortName evidence="9">Sm-D2</shortName>
    </recommendedName>
    <alternativeName>
        <fullName evidence="9">snRNP core protein D2</fullName>
    </alternativeName>
</protein>
<comment type="subcellular location">
    <subcellularLocation>
        <location evidence="2">Cytoplasm</location>
        <location evidence="2">Cytosol</location>
    </subcellularLocation>
    <subcellularLocation>
        <location evidence="1 9">Nucleus</location>
    </subcellularLocation>
</comment>
<proteinExistence type="inferred from homology"/>
<dbReference type="Proteomes" id="UP001283341">
    <property type="component" value="Unassembled WGS sequence"/>
</dbReference>
<keyword evidence="7 9" id="KW-0539">Nucleus</keyword>
<reference evidence="12" key="1">
    <citation type="journal article" date="2023" name="Mol. Phylogenet. Evol.">
        <title>Genome-scale phylogeny and comparative genomics of the fungal order Sordariales.</title>
        <authorList>
            <person name="Hensen N."/>
            <person name="Bonometti L."/>
            <person name="Westerberg I."/>
            <person name="Brannstrom I.O."/>
            <person name="Guillou S."/>
            <person name="Cros-Aarteil S."/>
            <person name="Calhoun S."/>
            <person name="Haridas S."/>
            <person name="Kuo A."/>
            <person name="Mondo S."/>
            <person name="Pangilinan J."/>
            <person name="Riley R."/>
            <person name="LaButti K."/>
            <person name="Andreopoulos B."/>
            <person name="Lipzen A."/>
            <person name="Chen C."/>
            <person name="Yan M."/>
            <person name="Daum C."/>
            <person name="Ng V."/>
            <person name="Clum A."/>
            <person name="Steindorff A."/>
            <person name="Ohm R.A."/>
            <person name="Martin F."/>
            <person name="Silar P."/>
            <person name="Natvig D.O."/>
            <person name="Lalanne C."/>
            <person name="Gautier V."/>
            <person name="Ament-Velasquez S.L."/>
            <person name="Kruys A."/>
            <person name="Hutchinson M.I."/>
            <person name="Powell A.J."/>
            <person name="Barry K."/>
            <person name="Miller A.N."/>
            <person name="Grigoriev I.V."/>
            <person name="Debuchy R."/>
            <person name="Gladieux P."/>
            <person name="Hiltunen Thoren M."/>
            <person name="Johannesson H."/>
        </authorList>
    </citation>
    <scope>NUCLEOTIDE SEQUENCE</scope>
    <source>
        <strain evidence="12">CBS 118394</strain>
    </source>
</reference>
<dbReference type="InterPro" id="IPR010920">
    <property type="entry name" value="LSM_dom_sf"/>
</dbReference>
<evidence type="ECO:0000256" key="10">
    <source>
        <dbReference type="SAM" id="MobiDB-lite"/>
    </source>
</evidence>
<feature type="domain" description="Sm" evidence="11">
    <location>
        <begin position="61"/>
        <end position="96"/>
    </location>
</feature>
<evidence type="ECO:0000259" key="11">
    <source>
        <dbReference type="Pfam" id="PF01423"/>
    </source>
</evidence>
<keyword evidence="8 9" id="KW-0687">Ribonucleoprotein</keyword>
<accession>A0AAE0IRL2</accession>